<feature type="repeat" description="TPR" evidence="1">
    <location>
        <begin position="353"/>
        <end position="386"/>
    </location>
</feature>
<dbReference type="Pfam" id="PF08238">
    <property type="entry name" value="Sel1"/>
    <property type="match status" value="5"/>
</dbReference>
<dbReference type="Gene3D" id="1.25.40.10">
    <property type="entry name" value="Tetratricopeptide repeat domain"/>
    <property type="match status" value="4"/>
</dbReference>
<protein>
    <submittedName>
        <fullName evidence="3">DZIP3-like HEPN domain-containing protein</fullName>
    </submittedName>
</protein>
<dbReference type="InterPro" id="IPR006597">
    <property type="entry name" value="Sel1-like"/>
</dbReference>
<reference evidence="3" key="1">
    <citation type="submission" date="2022-11" db="UniProtKB">
        <authorList>
            <consortium name="WormBaseParasite"/>
        </authorList>
    </citation>
    <scope>IDENTIFICATION</scope>
</reference>
<dbReference type="SUPFAM" id="SSF81901">
    <property type="entry name" value="HCP-like"/>
    <property type="match status" value="1"/>
</dbReference>
<name>A0A915DXV2_9BILA</name>
<accession>A0A915DXV2</accession>
<evidence type="ECO:0000313" key="3">
    <source>
        <dbReference type="WBParaSite" id="jg24613.2"/>
    </source>
</evidence>
<dbReference type="WBParaSite" id="jg24613.2">
    <property type="protein sequence ID" value="jg24613.2"/>
    <property type="gene ID" value="jg24613"/>
</dbReference>
<dbReference type="AlphaFoldDB" id="A0A915DXV2"/>
<evidence type="ECO:0000256" key="1">
    <source>
        <dbReference type="PROSITE-ProRule" id="PRU00339"/>
    </source>
</evidence>
<dbReference type="InterPro" id="IPR052945">
    <property type="entry name" value="Mitotic_Regulator"/>
</dbReference>
<evidence type="ECO:0000313" key="2">
    <source>
        <dbReference type="Proteomes" id="UP000887574"/>
    </source>
</evidence>
<keyword evidence="2" id="KW-1185">Reference proteome</keyword>
<sequence length="1135" mass="128198">MLPASVVSGTGAASAADGTALPGLPWLSLLVPCVAQVGQNDFNEWFQVLAKIKHLWASGLLDLKKKNFTRNHMHMFHIEIASEIKECLSVQMSQEAQSAEDHRELLNHCYILQLCSEASRVLCKIFFQRWSHYSSLNVNILTEEWVNGNNHGQQLLQLLKPPAKMRDIFKEGNTDKWDVTVLCMAIDGVSRSINKLAKFDSSDVIHNYDLEDKFIALIRETRNQVSHCAIPKLSNDDFTKLWKQLDDALVELGEQPANLEEMKKLYSSSGEKKFDEEAAQLKAQADKYFQDKKYGEAISIYKEILKFESVGTEEQPIIYSNISACYLLLDTPEFIKKAVGYAKQCVMMRPTWWRGYYRLGRAQFEIAKLEKAKTSLTTALALNPTNKQVQVELSNVEYEIGKQVRQDDYQRALPTEEEQYEMVGNRLGISLADAKKDKKKLEKIPTIGDILHGHHYRDGSFGVKQDYAKAATYYAKAATGGNPEGMYNLALLYAKGLGVKRDMKISLMWLKKAAEMPTNTMFGRLGIAEAQHSLGLRYQTGVGVPKDLKLAIEWYQKAVDNNCAASANNLGLLYQNGTGVKRSLETAFMHFKMAAQQDDVPAMINLSSCYFGARGTGSIFPLDEDIQQGMVWLQRAASLGNLQAANKLEQLKQSPKAIHDLRVQSLFPIIPPEADLLNYQEHVGVSAQNLEHMKSAMTAFKNHDHATLVAELSAAIHLDQQNVKIPELFHGAIDERMISHPGQSLKKLCNSDTRFMLCVINLALEVRINDELEVNTCYVHLNTRGSRKGRLGNRLDSVMAKFPSDPFFLEMAIMTHTFQLNFEKALELVELLLKLYKTLADTAYYIKATIYARMDEPSKREREEMNKSFDAFLSVAAKDHPKVPCAHYRKAVYHLGNNDDQQFVACYEAGLAAEDHQLPCFLPINFDPKYKLEKVYSMFKAQSVPGNTKNKFSVVKECSTSKLLLSDPHRRLLLVKSRQLFVDMEDIKYPFTLVTFASPLLSAQPPSLVSLKPIALRDMDATKDHVYDGYVLQLKIIDWPHKIKAVFLQVSDETDSVQKMAIYNWPNKENQQELMKTFSPNRTLSLINPHMRIALDGESILHVQSPAHIVLAAVNWLDIALNTVKNMIGLSLDTS</sequence>
<keyword evidence="1" id="KW-0802">TPR repeat</keyword>
<dbReference type="PANTHER" id="PTHR43628">
    <property type="entry name" value="ACTIVATOR OF C KINASE PROTEIN 1-RELATED"/>
    <property type="match status" value="1"/>
</dbReference>
<organism evidence="2 3">
    <name type="scientific">Ditylenchus dipsaci</name>
    <dbReference type="NCBI Taxonomy" id="166011"/>
    <lineage>
        <taxon>Eukaryota</taxon>
        <taxon>Metazoa</taxon>
        <taxon>Ecdysozoa</taxon>
        <taxon>Nematoda</taxon>
        <taxon>Chromadorea</taxon>
        <taxon>Rhabditida</taxon>
        <taxon>Tylenchina</taxon>
        <taxon>Tylenchomorpha</taxon>
        <taxon>Sphaerularioidea</taxon>
        <taxon>Anguinidae</taxon>
        <taxon>Anguininae</taxon>
        <taxon>Ditylenchus</taxon>
    </lineage>
</organism>
<dbReference type="InterPro" id="IPR011990">
    <property type="entry name" value="TPR-like_helical_dom_sf"/>
</dbReference>
<dbReference type="Proteomes" id="UP000887574">
    <property type="component" value="Unplaced"/>
</dbReference>
<dbReference type="SUPFAM" id="SSF48452">
    <property type="entry name" value="TPR-like"/>
    <property type="match status" value="1"/>
</dbReference>
<dbReference type="InterPro" id="IPR019734">
    <property type="entry name" value="TPR_rpt"/>
</dbReference>
<dbReference type="PROSITE" id="PS50005">
    <property type="entry name" value="TPR"/>
    <property type="match status" value="1"/>
</dbReference>
<proteinExistence type="predicted"/>
<dbReference type="SMART" id="SM00671">
    <property type="entry name" value="SEL1"/>
    <property type="match status" value="5"/>
</dbReference>
<dbReference type="SMART" id="SM00028">
    <property type="entry name" value="TPR"/>
    <property type="match status" value="3"/>
</dbReference>
<dbReference type="PANTHER" id="PTHR43628:SF1">
    <property type="entry name" value="CHITIN SYNTHASE REGULATORY FACTOR 2-RELATED"/>
    <property type="match status" value="1"/>
</dbReference>